<evidence type="ECO:0000256" key="11">
    <source>
        <dbReference type="ARBA" id="ARBA00023180"/>
    </source>
</evidence>
<dbReference type="Pfam" id="PF03351">
    <property type="entry name" value="DOMON"/>
    <property type="match status" value="1"/>
</dbReference>
<dbReference type="GO" id="GO:0005576">
    <property type="term" value="C:extracellular region"/>
    <property type="evidence" value="ECO:0007669"/>
    <property type="project" value="UniProtKB-SubCell"/>
</dbReference>
<dbReference type="GO" id="GO:0016020">
    <property type="term" value="C:membrane"/>
    <property type="evidence" value="ECO:0007669"/>
    <property type="project" value="UniProtKB-SubCell"/>
</dbReference>
<keyword evidence="8 14" id="KW-1133">Transmembrane helix</keyword>
<keyword evidence="4" id="KW-0813">Transport</keyword>
<sequence>MIIKNKPFNLLLFLFYTVSILIITTTCEYRSIDGMGNNRYQPTAGTPKTPFVRNLPSTSHYADANNNLIHTPGDYTFIPDTLFTCNATLPDDIFPLPRCVSNKLMSKQSKDNDTFDIPRLEKFKSKRKVSHILTYWGLFMKMDISSGFESGMNYPKGVYIPQDDQIYLSSYRNGPKPADLSFAEAALPFNRSVPDGGNTGVNEATSFIDASTVYGNSNDDLRLVRDYNNRGKMILIKESTPDGAFGYPPVYANGDFIYGYSAVFGRNVFTDFFHILFLREHNRLCDELYNVNKDNWDDETYFQEARRWVIAFLQKITYYEYLGTALGTPLPKYDGYKPEITPSIDTFFATVTYRYGHSELSDFHDIVNGQGELLTSLMLNDLQNSQLIKTYGVPSIALSLALQRQEEVDIYTADFVRHYLHISEYFDIVSVDTVRSRDRGIPLYNDARQAFGLARKNSFAEISSDPDVQKRLQDTYTTVDRVEALMGGLAEDHVNGGNFGELFYKSFSDQWIKSRAADRFWYENADAGFSKEDIAKIQTTTLLDIIKRNTPDSYYPQNVWFVQPPASSKLPENTNNGYNSPLSLSNDYNIQWKMDSTTITFLITMSSTNSWFGIGFNPNGNGMTDTDMMIFWNENNSVTGKNFKGIGLGIVPKQLDNNDQIITISNQKVEGGLTSLEVTRPINNKNRKSLDGDIEMVYAWNPNSHSLTYHGGNRGKRMINFRTGTTTDLTDNRRRLLKMHGIAMFSVWGVLFPCSVWMVRYLRHNDNYMVQHRNLNLFGGMMVAVFAAVALTATTAHGTSPHAIMGIVIISIIAIQISLGILAIWSLANVESASTGIVRYLKHLHFYLGAVLLLAAWTNIILGMMTYDKKFSGDRGENRKYIWIYTGWLLIFGFVITISEFYYKIKNMQFLWPVRNSDDPTNRIRNCIPDDVIENLPVITWDEFNKRVMTGANLVVAEGLVFDIHRWITLHPGGQKILQRVIGTDITNDFFYDPTVKTMIQNNFKDYNDYDVEKSSISVLTDDTYKENRQSFIKSKPYSVANAVDRINATAFKNRRVARHRHSKFATSKLASMVVSRISNLEDNSFQPQQFNEKELQQPSPYIFRRYILSNIEVVTRSNAETLVKKLTFQIIHPDDILPKFLPGDYIEIMSYVNNHVIIRPYTPLQGPSENSFCILVKIYKDGIMTQHLDKQLRNFEVKVRGPFDIADRRTYLSAPSPILDSITRPSSANSHTRTFSRLHMDYIKRPSGIDNNQMNNILGKRSGILLNKEREDLCWDCLFMVCGGTGITPMLQLIQYHIEKANSNFELYLLAAFDKIEDLICPKYLDYLRQKLKEGQGKLEVKYILSKPPPTWRGDSGSIDEVLLYDWIRENYSTPPPAIPPKISNYGGSNFTSNLTHGIQNMQNMNAHNYLNPNNYNVNNNPIQEVSKNNENSKHEQQNNVPLTPKNRPAPIQIPPHNNSIDRQYNQTSPSYSSSPYSSSPPLNNSPAILLMNERHNYMSLFARDNSKQVKLVVCGSNHFNRSIRKNLEKLVFPIDEKALFIE</sequence>
<feature type="compositionally biased region" description="Low complexity" evidence="13">
    <location>
        <begin position="1470"/>
        <end position="1483"/>
    </location>
</feature>
<proteinExistence type="predicted"/>
<dbReference type="InterPro" id="IPR001199">
    <property type="entry name" value="Cyt_B5-like_heme/steroid-bd"/>
</dbReference>
<dbReference type="VEuPathDB" id="FungiDB:RhiirFUN_015222"/>
<dbReference type="Gene3D" id="3.10.120.10">
    <property type="entry name" value="Cytochrome b5-like heme/steroid binding domain"/>
    <property type="match status" value="1"/>
</dbReference>
<comment type="cofactor">
    <cofactor evidence="1">
        <name>FAD</name>
        <dbReference type="ChEBI" id="CHEBI:57692"/>
    </cofactor>
</comment>
<dbReference type="PROSITE" id="PS50939">
    <property type="entry name" value="CYTOCHROME_B561"/>
    <property type="match status" value="1"/>
</dbReference>
<dbReference type="InterPro" id="IPR017938">
    <property type="entry name" value="Riboflavin_synthase-like_b-brl"/>
</dbReference>
<evidence type="ECO:0000256" key="7">
    <source>
        <dbReference type="ARBA" id="ARBA00022982"/>
    </source>
</evidence>
<dbReference type="Gene3D" id="2.60.40.1210">
    <property type="entry name" value="Cellobiose dehydrogenase, cytochrome domain"/>
    <property type="match status" value="1"/>
</dbReference>
<evidence type="ECO:0000313" key="19">
    <source>
        <dbReference type="EMBL" id="PKY46574.1"/>
    </source>
</evidence>
<keyword evidence="12" id="KW-0408">Iron</keyword>
<feature type="domain" description="Cytochrome b5 heme-binding" evidence="15">
    <location>
        <begin position="936"/>
        <end position="990"/>
    </location>
</feature>
<dbReference type="InterPro" id="IPR017927">
    <property type="entry name" value="FAD-bd_FR_type"/>
</dbReference>
<dbReference type="InterPro" id="IPR037120">
    <property type="entry name" value="Haem_peroxidase_sf_animal"/>
</dbReference>
<feature type="domain" description="FAD-binding FR-type" evidence="18">
    <location>
        <begin position="1102"/>
        <end position="1210"/>
    </location>
</feature>
<evidence type="ECO:0000256" key="9">
    <source>
        <dbReference type="ARBA" id="ARBA00023002"/>
    </source>
</evidence>
<dbReference type="GO" id="GO:0046872">
    <property type="term" value="F:metal ion binding"/>
    <property type="evidence" value="ECO:0007669"/>
    <property type="project" value="UniProtKB-KW"/>
</dbReference>
<dbReference type="Pfam" id="PF00175">
    <property type="entry name" value="NAD_binding_1"/>
    <property type="match status" value="1"/>
</dbReference>
<dbReference type="GO" id="GO:0006979">
    <property type="term" value="P:response to oxidative stress"/>
    <property type="evidence" value="ECO:0007669"/>
    <property type="project" value="InterPro"/>
</dbReference>
<feature type="compositionally biased region" description="Polar residues" evidence="13">
    <location>
        <begin position="1457"/>
        <end position="1469"/>
    </location>
</feature>
<evidence type="ECO:0000256" key="8">
    <source>
        <dbReference type="ARBA" id="ARBA00022989"/>
    </source>
</evidence>
<organism evidence="19 20">
    <name type="scientific">Rhizophagus irregularis</name>
    <dbReference type="NCBI Taxonomy" id="588596"/>
    <lineage>
        <taxon>Eukaryota</taxon>
        <taxon>Fungi</taxon>
        <taxon>Fungi incertae sedis</taxon>
        <taxon>Mucoromycota</taxon>
        <taxon>Glomeromycotina</taxon>
        <taxon>Glomeromycetes</taxon>
        <taxon>Glomerales</taxon>
        <taxon>Glomeraceae</taxon>
        <taxon>Rhizophagus</taxon>
    </lineage>
</organism>
<dbReference type="Proteomes" id="UP000234323">
    <property type="component" value="Unassembled WGS sequence"/>
</dbReference>
<keyword evidence="20" id="KW-1185">Reference proteome</keyword>
<dbReference type="VEuPathDB" id="FungiDB:RhiirA1_533034"/>
<feature type="transmembrane region" description="Helical" evidence="14">
    <location>
        <begin position="882"/>
        <end position="903"/>
    </location>
</feature>
<accession>A0A2I1GIW6</accession>
<keyword evidence="10 14" id="KW-0472">Membrane</keyword>
<dbReference type="CDD" id="cd08760">
    <property type="entry name" value="Cyt_b561_FRRS1_like"/>
    <property type="match status" value="1"/>
</dbReference>
<dbReference type="CDD" id="cd09631">
    <property type="entry name" value="DOMON_DOH"/>
    <property type="match status" value="1"/>
</dbReference>
<dbReference type="PANTHER" id="PTHR11475:SF4">
    <property type="entry name" value="CHORION PEROXIDASE"/>
    <property type="match status" value="1"/>
</dbReference>
<dbReference type="InterPro" id="IPR045266">
    <property type="entry name" value="DOH_DOMON"/>
</dbReference>
<reference evidence="19 20" key="1">
    <citation type="submission" date="2015-10" db="EMBL/GenBank/DDBJ databases">
        <title>Genome analyses suggest a sexual origin of heterokaryosis in a supposedly ancient asexual fungus.</title>
        <authorList>
            <person name="Ropars J."/>
            <person name="Sedzielewska K."/>
            <person name="Noel J."/>
            <person name="Charron P."/>
            <person name="Farinelli L."/>
            <person name="Marton T."/>
            <person name="Kruger M."/>
            <person name="Pelin A."/>
            <person name="Brachmann A."/>
            <person name="Corradi N."/>
        </authorList>
    </citation>
    <scope>NUCLEOTIDE SEQUENCE [LARGE SCALE GENOMIC DNA]</scope>
    <source>
        <strain evidence="19 20">A4</strain>
    </source>
</reference>
<dbReference type="EMBL" id="LLXI01000463">
    <property type="protein sequence ID" value="PKY46574.1"/>
    <property type="molecule type" value="Genomic_DNA"/>
</dbReference>
<dbReference type="GO" id="GO:0020037">
    <property type="term" value="F:heme binding"/>
    <property type="evidence" value="ECO:0007669"/>
    <property type="project" value="InterPro"/>
</dbReference>
<evidence type="ECO:0000256" key="10">
    <source>
        <dbReference type="ARBA" id="ARBA00023136"/>
    </source>
</evidence>
<dbReference type="InterPro" id="IPR006593">
    <property type="entry name" value="Cyt_b561/ferric_Rdtase_TM"/>
</dbReference>
<dbReference type="PROSITE" id="PS50255">
    <property type="entry name" value="CYTOCHROME_B5_2"/>
    <property type="match status" value="1"/>
</dbReference>
<dbReference type="SMART" id="SM00664">
    <property type="entry name" value="DoH"/>
    <property type="match status" value="1"/>
</dbReference>
<dbReference type="PROSITE" id="PS50292">
    <property type="entry name" value="PEROXIDASE_3"/>
    <property type="match status" value="1"/>
</dbReference>
<dbReference type="Gene3D" id="1.20.120.1770">
    <property type="match status" value="1"/>
</dbReference>
<feature type="transmembrane region" description="Helical" evidence="14">
    <location>
        <begin position="846"/>
        <end position="867"/>
    </location>
</feature>
<dbReference type="InterPro" id="IPR036400">
    <property type="entry name" value="Cyt_B5-like_heme/steroid_sf"/>
</dbReference>
<evidence type="ECO:0000256" key="12">
    <source>
        <dbReference type="PIRSR" id="PIRSR619791-2"/>
    </source>
</evidence>
<feature type="region of interest" description="Disordered" evidence="13">
    <location>
        <begin position="1414"/>
        <end position="1483"/>
    </location>
</feature>
<dbReference type="SUPFAM" id="SSF48113">
    <property type="entry name" value="Heme-dependent peroxidases"/>
    <property type="match status" value="1"/>
</dbReference>
<dbReference type="InterPro" id="IPR019791">
    <property type="entry name" value="Haem_peroxidase_animal"/>
</dbReference>
<evidence type="ECO:0000259" key="18">
    <source>
        <dbReference type="PROSITE" id="PS51384"/>
    </source>
</evidence>
<dbReference type="PROSITE" id="PS51384">
    <property type="entry name" value="FAD_FR"/>
    <property type="match status" value="1"/>
</dbReference>
<dbReference type="Gene3D" id="3.40.50.80">
    <property type="entry name" value="Nucleotide-binding domain of ferredoxin-NADP reductase (FNR) module"/>
    <property type="match status" value="1"/>
</dbReference>
<keyword evidence="6 14" id="KW-0812">Transmembrane</keyword>
<dbReference type="InterPro" id="IPR005018">
    <property type="entry name" value="DOMON_domain"/>
</dbReference>
<dbReference type="Pfam" id="PF00970">
    <property type="entry name" value="FAD_binding_6"/>
    <property type="match status" value="1"/>
</dbReference>
<evidence type="ECO:0000256" key="14">
    <source>
        <dbReference type="SAM" id="Phobius"/>
    </source>
</evidence>
<evidence type="ECO:0000256" key="2">
    <source>
        <dbReference type="ARBA" id="ARBA00004370"/>
    </source>
</evidence>
<evidence type="ECO:0000256" key="6">
    <source>
        <dbReference type="ARBA" id="ARBA00022692"/>
    </source>
</evidence>
<evidence type="ECO:0000259" key="16">
    <source>
        <dbReference type="PROSITE" id="PS50836"/>
    </source>
</evidence>
<keyword evidence="12" id="KW-0479">Metal-binding</keyword>
<dbReference type="InterPro" id="IPR008333">
    <property type="entry name" value="Cbr1-like_FAD-bd_dom"/>
</dbReference>
<feature type="transmembrane region" description="Helical" evidence="14">
    <location>
        <begin position="803"/>
        <end position="825"/>
    </location>
</feature>
<dbReference type="SUPFAM" id="SSF63380">
    <property type="entry name" value="Riboflavin synthase domain-like"/>
    <property type="match status" value="1"/>
</dbReference>
<dbReference type="Gene3D" id="2.40.30.10">
    <property type="entry name" value="Translation factors"/>
    <property type="match status" value="1"/>
</dbReference>
<dbReference type="OrthoDB" id="823504at2759"/>
<dbReference type="Pfam" id="PF00173">
    <property type="entry name" value="Cyt-b5"/>
    <property type="match status" value="1"/>
</dbReference>
<evidence type="ECO:0000256" key="3">
    <source>
        <dbReference type="ARBA" id="ARBA00004613"/>
    </source>
</evidence>
<dbReference type="SUPFAM" id="SSF55856">
    <property type="entry name" value="Cytochrome b5-like heme/steroid binding domain"/>
    <property type="match status" value="1"/>
</dbReference>
<keyword evidence="11" id="KW-0325">Glycoprotein</keyword>
<feature type="domain" description="Cytochrome b561" evidence="17">
    <location>
        <begin position="703"/>
        <end position="901"/>
    </location>
</feature>
<evidence type="ECO:0000256" key="1">
    <source>
        <dbReference type="ARBA" id="ARBA00001974"/>
    </source>
</evidence>
<evidence type="ECO:0000313" key="20">
    <source>
        <dbReference type="Proteomes" id="UP000234323"/>
    </source>
</evidence>
<evidence type="ECO:0000259" key="17">
    <source>
        <dbReference type="PROSITE" id="PS50939"/>
    </source>
</evidence>
<name>A0A2I1GIW6_9GLOM</name>
<dbReference type="PROSITE" id="PS50836">
    <property type="entry name" value="DOMON"/>
    <property type="match status" value="1"/>
</dbReference>
<dbReference type="PANTHER" id="PTHR11475">
    <property type="entry name" value="OXIDASE/PEROXIDASE"/>
    <property type="match status" value="1"/>
</dbReference>
<dbReference type="Gene3D" id="1.10.640.10">
    <property type="entry name" value="Haem peroxidase domain superfamily, animal type"/>
    <property type="match status" value="1"/>
</dbReference>
<feature type="transmembrane region" description="Helical" evidence="14">
    <location>
        <begin position="774"/>
        <end position="797"/>
    </location>
</feature>
<keyword evidence="7" id="KW-0249">Electron transport</keyword>
<dbReference type="SUPFAM" id="SSF52343">
    <property type="entry name" value="Ferredoxin reductase-like, C-terminal NADP-linked domain"/>
    <property type="match status" value="1"/>
</dbReference>
<protein>
    <submittedName>
        <fullName evidence="19">Heme peroxidase</fullName>
    </submittedName>
</protein>
<keyword evidence="19" id="KW-0575">Peroxidase</keyword>
<dbReference type="InterPro" id="IPR039261">
    <property type="entry name" value="FNR_nucleotide-bd"/>
</dbReference>
<keyword evidence="12" id="KW-0349">Heme</keyword>
<evidence type="ECO:0000256" key="5">
    <source>
        <dbReference type="ARBA" id="ARBA00022525"/>
    </source>
</evidence>
<dbReference type="VEuPathDB" id="FungiDB:FUN_018781"/>
<comment type="subcellular location">
    <subcellularLocation>
        <location evidence="2">Membrane</location>
    </subcellularLocation>
    <subcellularLocation>
        <location evidence="3">Secreted</location>
    </subcellularLocation>
</comment>
<feature type="binding site" description="axial binding residue" evidence="12">
    <location>
        <position position="357"/>
    </location>
    <ligand>
        <name>heme b</name>
        <dbReference type="ChEBI" id="CHEBI:60344"/>
    </ligand>
    <ligandPart>
        <name>Fe</name>
        <dbReference type="ChEBI" id="CHEBI:18248"/>
    </ligandPart>
</feature>
<dbReference type="SUPFAM" id="SSF49344">
    <property type="entry name" value="CBD9-like"/>
    <property type="match status" value="1"/>
</dbReference>
<dbReference type="SMART" id="SM01117">
    <property type="entry name" value="Cyt-b5"/>
    <property type="match status" value="1"/>
</dbReference>
<dbReference type="InterPro" id="IPR001433">
    <property type="entry name" value="OxRdtase_FAD/NAD-bd"/>
</dbReference>
<dbReference type="Pfam" id="PF03098">
    <property type="entry name" value="An_peroxidase"/>
    <property type="match status" value="1"/>
</dbReference>
<evidence type="ECO:0000256" key="4">
    <source>
        <dbReference type="ARBA" id="ARBA00022448"/>
    </source>
</evidence>
<evidence type="ECO:0000259" key="15">
    <source>
        <dbReference type="PROSITE" id="PS50255"/>
    </source>
</evidence>
<keyword evidence="9" id="KW-0560">Oxidoreductase</keyword>
<feature type="domain" description="DOMON" evidence="16">
    <location>
        <begin position="586"/>
        <end position="703"/>
    </location>
</feature>
<keyword evidence="5" id="KW-0964">Secreted</keyword>
<dbReference type="GO" id="GO:0004601">
    <property type="term" value="F:peroxidase activity"/>
    <property type="evidence" value="ECO:0007669"/>
    <property type="project" value="UniProtKB-KW"/>
</dbReference>
<feature type="transmembrane region" description="Helical" evidence="14">
    <location>
        <begin position="742"/>
        <end position="762"/>
    </location>
</feature>
<evidence type="ECO:0000256" key="13">
    <source>
        <dbReference type="SAM" id="MobiDB-lite"/>
    </source>
</evidence>
<comment type="caution">
    <text evidence="19">The sequence shown here is derived from an EMBL/GenBank/DDBJ whole genome shotgun (WGS) entry which is preliminary data.</text>
</comment>
<dbReference type="InterPro" id="IPR010255">
    <property type="entry name" value="Haem_peroxidase_sf"/>
</dbReference>
<gene>
    <name evidence="19" type="ORF">RhiirA4_543413</name>
</gene>